<proteinExistence type="predicted"/>
<name>A0A5S5BY06_9BACL</name>
<comment type="caution">
    <text evidence="1">The sequence shown here is derived from an EMBL/GenBank/DDBJ whole genome shotgun (WGS) entry which is preliminary data.</text>
</comment>
<dbReference type="AlphaFoldDB" id="A0A5S5BY06"/>
<reference evidence="1 2" key="1">
    <citation type="submission" date="2019-07" db="EMBL/GenBank/DDBJ databases">
        <title>Genomic Encyclopedia of Type Strains, Phase III (KMG-III): the genomes of soil and plant-associated and newly described type strains.</title>
        <authorList>
            <person name="Whitman W."/>
        </authorList>
    </citation>
    <scope>NUCLEOTIDE SEQUENCE [LARGE SCALE GENOMIC DNA]</scope>
    <source>
        <strain evidence="1 2">BL24</strain>
    </source>
</reference>
<organism evidence="1 2">
    <name type="scientific">Paenibacillus methanolicus</name>
    <dbReference type="NCBI Taxonomy" id="582686"/>
    <lineage>
        <taxon>Bacteria</taxon>
        <taxon>Bacillati</taxon>
        <taxon>Bacillota</taxon>
        <taxon>Bacilli</taxon>
        <taxon>Bacillales</taxon>
        <taxon>Paenibacillaceae</taxon>
        <taxon>Paenibacillus</taxon>
    </lineage>
</organism>
<dbReference type="EMBL" id="VNHS01000010">
    <property type="protein sequence ID" value="TYP71072.1"/>
    <property type="molecule type" value="Genomic_DNA"/>
</dbReference>
<evidence type="ECO:0000313" key="1">
    <source>
        <dbReference type="EMBL" id="TYP71072.1"/>
    </source>
</evidence>
<keyword evidence="2" id="KW-1185">Reference proteome</keyword>
<sequence length="70" mass="7926">MLDCGVIRFQCNFTVVTTVVNDNEVVYQIQVFKQISQGCLMTPKDIFSFDMMAAISNSQSDTFNVKTYIS</sequence>
<dbReference type="Proteomes" id="UP000323257">
    <property type="component" value="Unassembled WGS sequence"/>
</dbReference>
<gene>
    <name evidence="1" type="ORF">BCM02_11021</name>
</gene>
<evidence type="ECO:0000313" key="2">
    <source>
        <dbReference type="Proteomes" id="UP000323257"/>
    </source>
</evidence>
<protein>
    <submittedName>
        <fullName evidence="1">Uncharacterized protein</fullName>
    </submittedName>
</protein>
<accession>A0A5S5BY06</accession>